<dbReference type="EMBL" id="JBBJUP010000014">
    <property type="protein sequence ID" value="MEJ8280800.1"/>
    <property type="molecule type" value="Genomic_DNA"/>
</dbReference>
<dbReference type="InterPro" id="IPR037523">
    <property type="entry name" value="VOC_core"/>
</dbReference>
<dbReference type="Gene3D" id="3.10.180.10">
    <property type="entry name" value="2,3-Dihydroxybiphenyl 1,2-Dioxygenase, domain 1"/>
    <property type="match status" value="1"/>
</dbReference>
<gene>
    <name evidence="2" type="ORF">WJX68_17795</name>
</gene>
<sequence length="132" mass="14644">MTGPIHHVELWTHDLAQAEPSFHWLFTELGWTLRDDGWDRGRVWTHPAGVYVVLEQSPDVRGHHDRHRAGLNHLALTVPDRPRLDALRAACGGHGWTELFADAYPHAGGPAHTALFAENAQGFEVEIVAPGP</sequence>
<organism evidence="2 3">
    <name type="scientific">Pseudonocardia spirodelae</name>
    <dbReference type="NCBI Taxonomy" id="3133431"/>
    <lineage>
        <taxon>Bacteria</taxon>
        <taxon>Bacillati</taxon>
        <taxon>Actinomycetota</taxon>
        <taxon>Actinomycetes</taxon>
        <taxon>Pseudonocardiales</taxon>
        <taxon>Pseudonocardiaceae</taxon>
        <taxon>Pseudonocardia</taxon>
    </lineage>
</organism>
<proteinExistence type="predicted"/>
<accession>A0ABU8TA24</accession>
<comment type="caution">
    <text evidence="2">The sequence shown here is derived from an EMBL/GenBank/DDBJ whole genome shotgun (WGS) entry which is preliminary data.</text>
</comment>
<evidence type="ECO:0000313" key="3">
    <source>
        <dbReference type="Proteomes" id="UP001364211"/>
    </source>
</evidence>
<feature type="domain" description="VOC" evidence="1">
    <location>
        <begin position="4"/>
        <end position="130"/>
    </location>
</feature>
<name>A0ABU8TA24_9PSEU</name>
<evidence type="ECO:0000313" key="2">
    <source>
        <dbReference type="EMBL" id="MEJ8280800.1"/>
    </source>
</evidence>
<dbReference type="SUPFAM" id="SSF54593">
    <property type="entry name" value="Glyoxalase/Bleomycin resistance protein/Dihydroxybiphenyl dioxygenase"/>
    <property type="match status" value="1"/>
</dbReference>
<protein>
    <submittedName>
        <fullName evidence="2">VOC family protein</fullName>
    </submittedName>
</protein>
<dbReference type="InterPro" id="IPR029068">
    <property type="entry name" value="Glyas_Bleomycin-R_OHBP_Dase"/>
</dbReference>
<dbReference type="PROSITE" id="PS51819">
    <property type="entry name" value="VOC"/>
    <property type="match status" value="1"/>
</dbReference>
<dbReference type="Pfam" id="PF13669">
    <property type="entry name" value="Glyoxalase_4"/>
    <property type="match status" value="1"/>
</dbReference>
<reference evidence="2 3" key="1">
    <citation type="submission" date="2024-03" db="EMBL/GenBank/DDBJ databases">
        <title>Draft genome sequence of Pseudonocardia sp. DW16-2.</title>
        <authorList>
            <person name="Duangmal K."/>
        </authorList>
    </citation>
    <scope>NUCLEOTIDE SEQUENCE [LARGE SCALE GENOMIC DNA]</scope>
    <source>
        <strain evidence="2 3">DW16-2</strain>
    </source>
</reference>
<dbReference type="Proteomes" id="UP001364211">
    <property type="component" value="Unassembled WGS sequence"/>
</dbReference>
<evidence type="ECO:0000259" key="1">
    <source>
        <dbReference type="PROSITE" id="PS51819"/>
    </source>
</evidence>
<dbReference type="RefSeq" id="WP_340292341.1">
    <property type="nucleotide sequence ID" value="NZ_JBBJUP010000014.1"/>
</dbReference>
<keyword evidence="3" id="KW-1185">Reference proteome</keyword>